<keyword evidence="2" id="KW-1185">Reference proteome</keyword>
<proteinExistence type="predicted"/>
<dbReference type="PANTHER" id="PTHR47017:SF1">
    <property type="entry name" value="ACYL-COA"/>
    <property type="match status" value="1"/>
</dbReference>
<dbReference type="AlphaFoldDB" id="A0A953T8H8"/>
<dbReference type="PANTHER" id="PTHR47017">
    <property type="entry name" value="ACYL-COA"/>
    <property type="match status" value="1"/>
</dbReference>
<dbReference type="InterPro" id="IPR016181">
    <property type="entry name" value="Acyl_CoA_acyltransferase"/>
</dbReference>
<dbReference type="Gene3D" id="3.40.630.30">
    <property type="match status" value="1"/>
</dbReference>
<dbReference type="RefSeq" id="WP_259662122.1">
    <property type="nucleotide sequence ID" value="NZ_JAHXRI010000010.1"/>
</dbReference>
<dbReference type="EMBL" id="JAHXRI010000010">
    <property type="protein sequence ID" value="MBZ1351739.1"/>
    <property type="molecule type" value="Genomic_DNA"/>
</dbReference>
<name>A0A953T8H8_9BURK</name>
<evidence type="ECO:0000313" key="2">
    <source>
        <dbReference type="Proteomes" id="UP000739565"/>
    </source>
</evidence>
<evidence type="ECO:0000313" key="1">
    <source>
        <dbReference type="EMBL" id="MBZ1351739.1"/>
    </source>
</evidence>
<reference evidence="1" key="1">
    <citation type="submission" date="2021-07" db="EMBL/GenBank/DDBJ databases">
        <title>New genus and species of the family Alcaligenaceae.</title>
        <authorList>
            <person name="Hahn M.W."/>
        </authorList>
    </citation>
    <scope>NUCLEOTIDE SEQUENCE</scope>
    <source>
        <strain evidence="1">LF4-65</strain>
    </source>
</reference>
<dbReference type="SUPFAM" id="SSF55729">
    <property type="entry name" value="Acyl-CoA N-acyltransferases (Nat)"/>
    <property type="match status" value="1"/>
</dbReference>
<gene>
    <name evidence="1" type="ORF">KZZ10_13885</name>
</gene>
<dbReference type="Proteomes" id="UP000739565">
    <property type="component" value="Unassembled WGS sequence"/>
</dbReference>
<accession>A0A953T8H8</accession>
<organism evidence="1 2">
    <name type="scientific">Zwartia hollandica</name>
    <dbReference type="NCBI Taxonomy" id="324606"/>
    <lineage>
        <taxon>Bacteria</taxon>
        <taxon>Pseudomonadati</taxon>
        <taxon>Pseudomonadota</taxon>
        <taxon>Betaproteobacteria</taxon>
        <taxon>Burkholderiales</taxon>
        <taxon>Alcaligenaceae</taxon>
        <taxon>Zwartia</taxon>
    </lineage>
</organism>
<sequence length="383" mass="42975">MSAIRIEALDRMGDINAKLWDALVSETGGSVLSSHAFLSAFEESTSVSIKTGWQPKHVVLRDESGALIAAIPLYAKSHSYGEFVFDWAWAEAYERHGLAYYPKWLSAIPFTPVPGARLLCAPKNRALAARALVQWAKESKLSSLHVLYTSPEDQEALCAAGCMPRTHTQFHWLNKGWESFDDFLSSLTQSKRKKIRAERRKVKDAGVTTRVLTGSEIQAADWEFFYQCYANTYALRGNPPYLTPAFFTWVGHTLSEHCVVTLAYRDNKPIAASLLWLDTVNGQRKLYGRYWGAVEHVDCLHFELAYYTPLEWALSHDIAVIEGGAQGEHKLARGFEPVQTLSAHWLAHSGFADAVEKFLEKERTGVNQYIGALKSPFRAEIGD</sequence>
<comment type="caution">
    <text evidence="1">The sequence shown here is derived from an EMBL/GenBank/DDBJ whole genome shotgun (WGS) entry which is preliminary data.</text>
</comment>
<dbReference type="Pfam" id="PF04339">
    <property type="entry name" value="FemAB_like"/>
    <property type="match status" value="1"/>
</dbReference>
<dbReference type="InterPro" id="IPR007434">
    <property type="entry name" value="FemAB-like"/>
</dbReference>
<protein>
    <submittedName>
        <fullName evidence="1">GNAT family N-acetyltransferase</fullName>
    </submittedName>
</protein>